<comment type="cofactor">
    <cofactor evidence="9">
        <name>Zn(2+)</name>
        <dbReference type="ChEBI" id="CHEBI:29105"/>
    </cofactor>
    <text evidence="9">Binds 1 zinc ion per subunit.</text>
</comment>
<dbReference type="Pfam" id="PF13580">
    <property type="entry name" value="SIS_2"/>
    <property type="match status" value="1"/>
</dbReference>
<feature type="binding site" evidence="9">
    <location>
        <position position="62"/>
    </location>
    <ligand>
        <name>substrate</name>
    </ligand>
</feature>
<dbReference type="EC" id="5.3.1.28" evidence="9"/>
<evidence type="ECO:0000256" key="9">
    <source>
        <dbReference type="HAMAP-Rule" id="MF_00067"/>
    </source>
</evidence>
<dbReference type="PANTHER" id="PTHR30390">
    <property type="entry name" value="SEDOHEPTULOSE 7-PHOSPHATE ISOMERASE / DNAA INITIATOR-ASSOCIATING FACTOR FOR REPLICATION INITIATION"/>
    <property type="match status" value="1"/>
</dbReference>
<comment type="pathway">
    <text evidence="9">Carbohydrate biosynthesis; D-glycero-D-manno-heptose 7-phosphate biosynthesis; D-glycero-alpha-D-manno-heptose 7-phosphate and D-glycero-beta-D-manno-heptose 7-phosphate from sedoheptulose 7-phosphate: step 1/1.</text>
</comment>
<proteinExistence type="inferred from homology"/>
<sequence>MQQFVTKQLQDHQALFQKIETELARPIAHLAERLIETLKIGNKLMIMGNGGSAADAQHFAGEIVSRFRMERPGLPAISLSTDTSIITAIGNDYGFDRIFSRQVEALAAPGDAVIGISTSGNSPNVLKALEVARQAGCTTIGLLGKDGGSIKAVCDIPLIIPSHDTPRVQEGHITVIHILCDLIEQGLFGIFAREGL</sequence>
<evidence type="ECO:0000256" key="3">
    <source>
        <dbReference type="ARBA" id="ARBA00009894"/>
    </source>
</evidence>
<dbReference type="STRING" id="115783.SAMN02745119_00983"/>
<dbReference type="UniPathway" id="UPA00041">
    <property type="reaction ID" value="UER00436"/>
</dbReference>
<dbReference type="PROSITE" id="PS51464">
    <property type="entry name" value="SIS"/>
    <property type="match status" value="1"/>
</dbReference>
<protein>
    <recommendedName>
        <fullName evidence="9">Phosphoheptose isomerase</fullName>
        <ecNumber evidence="9">5.3.1.28</ecNumber>
    </recommendedName>
    <alternativeName>
        <fullName evidence="9">Sedoheptulose 7-phosphate isomerase</fullName>
    </alternativeName>
</protein>
<dbReference type="InterPro" id="IPR001347">
    <property type="entry name" value="SIS_dom"/>
</dbReference>
<dbReference type="InterPro" id="IPR050099">
    <property type="entry name" value="SIS_GmhA/DiaA_subfam"/>
</dbReference>
<gene>
    <name evidence="9" type="primary">gmhA</name>
    <name evidence="11" type="ORF">SAMN02745119_00983</name>
</gene>
<evidence type="ECO:0000256" key="6">
    <source>
        <dbReference type="ARBA" id="ARBA00022833"/>
    </source>
</evidence>
<feature type="domain" description="SIS" evidence="10">
    <location>
        <begin position="34"/>
        <end position="193"/>
    </location>
</feature>
<feature type="binding site" evidence="9">
    <location>
        <position position="58"/>
    </location>
    <ligand>
        <name>Zn(2+)</name>
        <dbReference type="ChEBI" id="CHEBI:29105"/>
    </ligand>
</feature>
<comment type="miscellaneous">
    <text evidence="9">The reaction produces a racemic mixture of D-glycero-alpha-D-manno-heptose 7-phosphate and D-glycero-beta-D-manno-heptose 7-phosphate.</text>
</comment>
<dbReference type="NCBIfam" id="TIGR00441">
    <property type="entry name" value="gmhA"/>
    <property type="match status" value="1"/>
</dbReference>
<evidence type="ECO:0000256" key="5">
    <source>
        <dbReference type="ARBA" id="ARBA00022723"/>
    </source>
</evidence>
<dbReference type="PANTHER" id="PTHR30390:SF6">
    <property type="entry name" value="DNAA INITIATOR-ASSOCIATING PROTEIN DIAA"/>
    <property type="match status" value="1"/>
</dbReference>
<dbReference type="RefSeq" id="WP_078789262.1">
    <property type="nucleotide sequence ID" value="NZ_FUWR01000003.1"/>
</dbReference>
<feature type="binding site" evidence="9">
    <location>
        <position position="169"/>
    </location>
    <ligand>
        <name>substrate</name>
    </ligand>
</feature>
<feature type="binding site" evidence="9">
    <location>
        <begin position="49"/>
        <end position="51"/>
    </location>
    <ligand>
        <name>substrate</name>
    </ligand>
</feature>
<dbReference type="GO" id="GO:0008270">
    <property type="term" value="F:zinc ion binding"/>
    <property type="evidence" value="ECO:0007669"/>
    <property type="project" value="UniProtKB-UniRule"/>
</dbReference>
<reference evidence="12" key="1">
    <citation type="submission" date="2017-02" db="EMBL/GenBank/DDBJ databases">
        <authorList>
            <person name="Varghese N."/>
            <person name="Submissions S."/>
        </authorList>
    </citation>
    <scope>NUCLEOTIDE SEQUENCE [LARGE SCALE GENOMIC DNA]</scope>
    <source>
        <strain evidence="12">ATCC BAA-34</strain>
    </source>
</reference>
<dbReference type="EMBL" id="FUWR01000003">
    <property type="protein sequence ID" value="SJZ56410.1"/>
    <property type="molecule type" value="Genomic_DNA"/>
</dbReference>
<dbReference type="HAMAP" id="MF_00067">
    <property type="entry name" value="GmhA"/>
    <property type="match status" value="1"/>
</dbReference>
<feature type="binding site" evidence="9">
    <location>
        <begin position="91"/>
        <end position="92"/>
    </location>
    <ligand>
        <name>substrate</name>
    </ligand>
</feature>
<organism evidence="11 12">
    <name type="scientific">Trichlorobacter thiogenes</name>
    <dbReference type="NCBI Taxonomy" id="115783"/>
    <lineage>
        <taxon>Bacteria</taxon>
        <taxon>Pseudomonadati</taxon>
        <taxon>Thermodesulfobacteriota</taxon>
        <taxon>Desulfuromonadia</taxon>
        <taxon>Geobacterales</taxon>
        <taxon>Geobacteraceae</taxon>
        <taxon>Trichlorobacter</taxon>
    </lineage>
</organism>
<comment type="similarity">
    <text evidence="3 9">Belongs to the SIS family. GmhA subfamily.</text>
</comment>
<dbReference type="InterPro" id="IPR004515">
    <property type="entry name" value="Phosphoheptose_Isoase"/>
</dbReference>
<dbReference type="Proteomes" id="UP000190102">
    <property type="component" value="Unassembled WGS sequence"/>
</dbReference>
<dbReference type="GO" id="GO:2001061">
    <property type="term" value="P:D-glycero-D-manno-heptose 7-phosphate biosynthetic process"/>
    <property type="evidence" value="ECO:0007669"/>
    <property type="project" value="UniProtKB-UniPathway"/>
</dbReference>
<evidence type="ECO:0000256" key="2">
    <source>
        <dbReference type="ARBA" id="ARBA00004496"/>
    </source>
</evidence>
<dbReference type="GO" id="GO:0005975">
    <property type="term" value="P:carbohydrate metabolic process"/>
    <property type="evidence" value="ECO:0007669"/>
    <property type="project" value="UniProtKB-UniRule"/>
</dbReference>
<accession>A0A1T4LNV9</accession>
<feature type="binding site" evidence="9">
    <location>
        <position position="62"/>
    </location>
    <ligand>
        <name>Zn(2+)</name>
        <dbReference type="ChEBI" id="CHEBI:29105"/>
    </ligand>
</feature>
<comment type="function">
    <text evidence="9">Catalyzes the isomerization of sedoheptulose 7-phosphate in D-glycero-D-manno-heptose 7-phosphate.</text>
</comment>
<evidence type="ECO:0000256" key="1">
    <source>
        <dbReference type="ARBA" id="ARBA00000348"/>
    </source>
</evidence>
<dbReference type="CDD" id="cd05006">
    <property type="entry name" value="SIS_GmhA"/>
    <property type="match status" value="1"/>
</dbReference>
<name>A0A1T4LNV9_9BACT</name>
<dbReference type="GO" id="GO:0008968">
    <property type="term" value="F:D-sedoheptulose 7-phosphate isomerase activity"/>
    <property type="evidence" value="ECO:0007669"/>
    <property type="project" value="UniProtKB-UniRule"/>
</dbReference>
<dbReference type="GO" id="GO:0097367">
    <property type="term" value="F:carbohydrate derivative binding"/>
    <property type="evidence" value="ECO:0007669"/>
    <property type="project" value="InterPro"/>
</dbReference>
<dbReference type="GO" id="GO:0005737">
    <property type="term" value="C:cytoplasm"/>
    <property type="evidence" value="ECO:0007669"/>
    <property type="project" value="UniProtKB-SubCell"/>
</dbReference>
<dbReference type="Gene3D" id="3.40.50.10490">
    <property type="entry name" value="Glucose-6-phosphate isomerase like protein, domain 1"/>
    <property type="match status" value="1"/>
</dbReference>
<evidence type="ECO:0000256" key="4">
    <source>
        <dbReference type="ARBA" id="ARBA00022490"/>
    </source>
</evidence>
<evidence type="ECO:0000259" key="10">
    <source>
        <dbReference type="PROSITE" id="PS51464"/>
    </source>
</evidence>
<keyword evidence="12" id="KW-1185">Reference proteome</keyword>
<feature type="binding site" evidence="9">
    <location>
        <begin position="117"/>
        <end position="119"/>
    </location>
    <ligand>
        <name>substrate</name>
    </ligand>
</feature>
<feature type="binding site" evidence="9">
    <location>
        <position position="122"/>
    </location>
    <ligand>
        <name>substrate</name>
    </ligand>
</feature>
<dbReference type="InterPro" id="IPR035461">
    <property type="entry name" value="GmhA/DiaA"/>
</dbReference>
<dbReference type="SUPFAM" id="SSF53697">
    <property type="entry name" value="SIS domain"/>
    <property type="match status" value="1"/>
</dbReference>
<comment type="catalytic activity">
    <reaction evidence="1 9">
        <text>2 D-sedoheptulose 7-phosphate = D-glycero-alpha-D-manno-heptose 7-phosphate + D-glycero-beta-D-manno-heptose 7-phosphate</text>
        <dbReference type="Rhea" id="RHEA:27489"/>
        <dbReference type="ChEBI" id="CHEBI:57483"/>
        <dbReference type="ChEBI" id="CHEBI:60203"/>
        <dbReference type="ChEBI" id="CHEBI:60204"/>
        <dbReference type="EC" id="5.3.1.28"/>
    </reaction>
</comment>
<feature type="binding site" evidence="9">
    <location>
        <position position="169"/>
    </location>
    <ligand>
        <name>Zn(2+)</name>
        <dbReference type="ChEBI" id="CHEBI:29105"/>
    </ligand>
</feature>
<feature type="binding site" evidence="9">
    <location>
        <position position="177"/>
    </location>
    <ligand>
        <name>Zn(2+)</name>
        <dbReference type="ChEBI" id="CHEBI:29105"/>
    </ligand>
</feature>
<keyword evidence="6 9" id="KW-0862">Zinc</keyword>
<evidence type="ECO:0000313" key="12">
    <source>
        <dbReference type="Proteomes" id="UP000190102"/>
    </source>
</evidence>
<keyword evidence="5 9" id="KW-0479">Metal-binding</keyword>
<comment type="subcellular location">
    <subcellularLocation>
        <location evidence="2 9">Cytoplasm</location>
    </subcellularLocation>
</comment>
<keyword evidence="7 9" id="KW-0413">Isomerase</keyword>
<evidence type="ECO:0000256" key="7">
    <source>
        <dbReference type="ARBA" id="ARBA00023235"/>
    </source>
</evidence>
<dbReference type="AlphaFoldDB" id="A0A1T4LNV9"/>
<keyword evidence="8 9" id="KW-0119">Carbohydrate metabolism</keyword>
<evidence type="ECO:0000256" key="8">
    <source>
        <dbReference type="ARBA" id="ARBA00023277"/>
    </source>
</evidence>
<dbReference type="OrthoDB" id="9810929at2"/>
<dbReference type="InterPro" id="IPR046348">
    <property type="entry name" value="SIS_dom_sf"/>
</dbReference>
<evidence type="ECO:0000313" key="11">
    <source>
        <dbReference type="EMBL" id="SJZ56410.1"/>
    </source>
</evidence>
<keyword evidence="4 9" id="KW-0963">Cytoplasm</keyword>